<name>A0A8H3X226_GIGMA</name>
<dbReference type="Proteomes" id="UP000439903">
    <property type="component" value="Unassembled WGS sequence"/>
</dbReference>
<protein>
    <submittedName>
        <fullName evidence="1">Uncharacterized protein</fullName>
    </submittedName>
</protein>
<reference evidence="1 2" key="1">
    <citation type="journal article" date="2019" name="Environ. Microbiol.">
        <title>At the nexus of three kingdoms: the genome of the mycorrhizal fungus Gigaspora margarita provides insights into plant, endobacterial and fungal interactions.</title>
        <authorList>
            <person name="Venice F."/>
            <person name="Ghignone S."/>
            <person name="Salvioli di Fossalunga A."/>
            <person name="Amselem J."/>
            <person name="Novero M."/>
            <person name="Xianan X."/>
            <person name="Sedzielewska Toro K."/>
            <person name="Morin E."/>
            <person name="Lipzen A."/>
            <person name="Grigoriev I.V."/>
            <person name="Henrissat B."/>
            <person name="Martin F.M."/>
            <person name="Bonfante P."/>
        </authorList>
    </citation>
    <scope>NUCLEOTIDE SEQUENCE [LARGE SCALE GENOMIC DNA]</scope>
    <source>
        <strain evidence="1 2">BEG34</strain>
    </source>
</reference>
<accession>A0A8H3X226</accession>
<sequence>MSNSLTLVSHELPLAIFTEPDENFEIQSQSLSNNEAIINGANEICNSPKIRDRFEELNERSTDSLIGSRISNYSAPVPGISFANISNIHPAKIFGYAFALFYDRIHLVQILSMFSKTNSTFHSYIDVPVKAIDSLSYISVKVFIHYRGGIFCSCGHSEYNVFSHISAKQVIYYLGKSAILQENSALGLGMVTLQSQVLQIFETLNTEATISFLMKCTNQK</sequence>
<comment type="caution">
    <text evidence="1">The sequence shown here is derived from an EMBL/GenBank/DDBJ whole genome shotgun (WGS) entry which is preliminary data.</text>
</comment>
<dbReference type="AlphaFoldDB" id="A0A8H3X226"/>
<dbReference type="EMBL" id="WTPW01002193">
    <property type="protein sequence ID" value="KAF0392283.1"/>
    <property type="molecule type" value="Genomic_DNA"/>
</dbReference>
<organism evidence="1 2">
    <name type="scientific">Gigaspora margarita</name>
    <dbReference type="NCBI Taxonomy" id="4874"/>
    <lineage>
        <taxon>Eukaryota</taxon>
        <taxon>Fungi</taxon>
        <taxon>Fungi incertae sedis</taxon>
        <taxon>Mucoromycota</taxon>
        <taxon>Glomeromycotina</taxon>
        <taxon>Glomeromycetes</taxon>
        <taxon>Diversisporales</taxon>
        <taxon>Gigasporaceae</taxon>
        <taxon>Gigaspora</taxon>
    </lineage>
</organism>
<evidence type="ECO:0000313" key="1">
    <source>
        <dbReference type="EMBL" id="KAF0392283.1"/>
    </source>
</evidence>
<keyword evidence="2" id="KW-1185">Reference proteome</keyword>
<evidence type="ECO:0000313" key="2">
    <source>
        <dbReference type="Proteomes" id="UP000439903"/>
    </source>
</evidence>
<gene>
    <name evidence="1" type="ORF">F8M41_010550</name>
</gene>
<proteinExistence type="predicted"/>
<dbReference type="OrthoDB" id="2393597at2759"/>